<proteinExistence type="predicted"/>
<evidence type="ECO:0000313" key="2">
    <source>
        <dbReference type="Proteomes" id="UP000199013"/>
    </source>
</evidence>
<dbReference type="AlphaFoldDB" id="A0A1C3NY05"/>
<dbReference type="EMBL" id="FLUV01001088">
    <property type="protein sequence ID" value="SBW22405.1"/>
    <property type="molecule type" value="Genomic_DNA"/>
</dbReference>
<keyword evidence="2" id="KW-1185">Reference proteome</keyword>
<name>A0A1C3NY05_9ACTN</name>
<protein>
    <submittedName>
        <fullName evidence="1">Uncharacterized protein</fullName>
    </submittedName>
</protein>
<gene>
    <name evidence="1" type="ORF">FDG2_2584</name>
</gene>
<organism evidence="1 2">
    <name type="scientific">Candidatus Protofrankia californiensis</name>
    <dbReference type="NCBI Taxonomy" id="1839754"/>
    <lineage>
        <taxon>Bacteria</taxon>
        <taxon>Bacillati</taxon>
        <taxon>Actinomycetota</taxon>
        <taxon>Actinomycetes</taxon>
        <taxon>Frankiales</taxon>
        <taxon>Frankiaceae</taxon>
        <taxon>Protofrankia</taxon>
    </lineage>
</organism>
<evidence type="ECO:0000313" key="1">
    <source>
        <dbReference type="EMBL" id="SBW22405.1"/>
    </source>
</evidence>
<accession>A0A1C3NY05</accession>
<dbReference type="Proteomes" id="UP000199013">
    <property type="component" value="Unassembled WGS sequence"/>
</dbReference>
<reference evidence="2" key="1">
    <citation type="submission" date="2016-02" db="EMBL/GenBank/DDBJ databases">
        <authorList>
            <person name="Wibberg D."/>
        </authorList>
    </citation>
    <scope>NUCLEOTIDE SEQUENCE [LARGE SCALE GENOMIC DNA]</scope>
</reference>
<sequence>MRDGVFYSEGGEALVYRVVPSTAFGFSKGEFSQTRWLFERD</sequence>